<gene>
    <name evidence="2" type="ORF">GCM10010319_36100</name>
</gene>
<dbReference type="Proteomes" id="UP001500063">
    <property type="component" value="Unassembled WGS sequence"/>
</dbReference>
<feature type="region of interest" description="Disordered" evidence="1">
    <location>
        <begin position="1"/>
        <end position="37"/>
    </location>
</feature>
<feature type="compositionally biased region" description="Polar residues" evidence="1">
    <location>
        <begin position="1"/>
        <end position="10"/>
    </location>
</feature>
<dbReference type="EMBL" id="BAAABW010000018">
    <property type="protein sequence ID" value="GAA0355688.1"/>
    <property type="molecule type" value="Genomic_DNA"/>
</dbReference>
<evidence type="ECO:0000313" key="3">
    <source>
        <dbReference type="Proteomes" id="UP001500063"/>
    </source>
</evidence>
<sequence length="541" mass="57248">MQEAGKQSSAAHPGPWSAPGGEANVTGTTPSSPVHDVSCGKRLREHALGRAGSPGVVPPELVVAIAVEIETHCGHHRLKCRRLAMAWTVAQAVEAAHDLVERERLPKVGLAERSWKDWEAGHPPSADYQDLLCRLFATDPVQLGFANDYSPRSADPLWNGPKANATLPAGQASASGTSPDTGAEVDETKRRDAVKLAGLALAAPAAAALILEQAAAEAMEFTRQAEATALGSGTLDHLDLAVAEFNHAYSLKPPHLVFDAVLDYRRKVDAMLRGNHTHRQGRELFAFAGWLSELLAWLAHDLGDARTGLAFAADAFTHGQQAGHGQLCAWAMDAAASINLYQHRPAKARQAALKGLTEAPADHPLAVRLHAQAARAAAADGDADGFTTAFQAAEDAYRLLPPRPPRRFGMDIAPLAEYALTSYPATACIWLGQAEAARGHAEHALAVYESAPAASRSPSREAIARIDLALAHAQLGDPDDAVVLGHQALDSARVVDSVLGRAGDLAAFLTRRYPRQAAVEGLRERLTAAAPAARSTPPVVQ</sequence>
<evidence type="ECO:0008006" key="4">
    <source>
        <dbReference type="Google" id="ProtNLM"/>
    </source>
</evidence>
<dbReference type="InterPro" id="IPR011990">
    <property type="entry name" value="TPR-like_helical_dom_sf"/>
</dbReference>
<comment type="caution">
    <text evidence="2">The sequence shown here is derived from an EMBL/GenBank/DDBJ whole genome shotgun (WGS) entry which is preliminary data.</text>
</comment>
<name>A0ABP3GZK5_9ACTN</name>
<dbReference type="Gene3D" id="1.25.40.10">
    <property type="entry name" value="Tetratricopeptide repeat domain"/>
    <property type="match status" value="1"/>
</dbReference>
<dbReference type="SUPFAM" id="SSF48452">
    <property type="entry name" value="TPR-like"/>
    <property type="match status" value="1"/>
</dbReference>
<organism evidence="2 3">
    <name type="scientific">Streptomyces blastmyceticus</name>
    <dbReference type="NCBI Taxonomy" id="68180"/>
    <lineage>
        <taxon>Bacteria</taxon>
        <taxon>Bacillati</taxon>
        <taxon>Actinomycetota</taxon>
        <taxon>Actinomycetes</taxon>
        <taxon>Kitasatosporales</taxon>
        <taxon>Streptomycetaceae</taxon>
        <taxon>Streptomyces</taxon>
    </lineage>
</organism>
<feature type="region of interest" description="Disordered" evidence="1">
    <location>
        <begin position="156"/>
        <end position="186"/>
    </location>
</feature>
<proteinExistence type="predicted"/>
<keyword evidence="3" id="KW-1185">Reference proteome</keyword>
<accession>A0ABP3GZK5</accession>
<reference evidence="3" key="1">
    <citation type="journal article" date="2019" name="Int. J. Syst. Evol. Microbiol.">
        <title>The Global Catalogue of Microorganisms (GCM) 10K type strain sequencing project: providing services to taxonomists for standard genome sequencing and annotation.</title>
        <authorList>
            <consortium name="The Broad Institute Genomics Platform"/>
            <consortium name="The Broad Institute Genome Sequencing Center for Infectious Disease"/>
            <person name="Wu L."/>
            <person name="Ma J."/>
        </authorList>
    </citation>
    <scope>NUCLEOTIDE SEQUENCE [LARGE SCALE GENOMIC DNA]</scope>
    <source>
        <strain evidence="3">JCM 4565</strain>
    </source>
</reference>
<evidence type="ECO:0000256" key="1">
    <source>
        <dbReference type="SAM" id="MobiDB-lite"/>
    </source>
</evidence>
<protein>
    <recommendedName>
        <fullName evidence="4">XRE family transcriptional regulator</fullName>
    </recommendedName>
</protein>
<evidence type="ECO:0000313" key="2">
    <source>
        <dbReference type="EMBL" id="GAA0355688.1"/>
    </source>
</evidence>